<evidence type="ECO:0000313" key="2">
    <source>
        <dbReference type="EMBL" id="GGN38674.1"/>
    </source>
</evidence>
<dbReference type="Proteomes" id="UP000653411">
    <property type="component" value="Unassembled WGS sequence"/>
</dbReference>
<evidence type="ECO:0000256" key="1">
    <source>
        <dbReference type="SAM" id="MobiDB-lite"/>
    </source>
</evidence>
<reference evidence="2" key="1">
    <citation type="journal article" date="2014" name="Int. J. Syst. Evol. Microbiol.">
        <title>Complete genome sequence of Corynebacterium casei LMG S-19264T (=DSM 44701T), isolated from a smear-ripened cheese.</title>
        <authorList>
            <consortium name="US DOE Joint Genome Institute (JGI-PGF)"/>
            <person name="Walter F."/>
            <person name="Albersmeier A."/>
            <person name="Kalinowski J."/>
            <person name="Ruckert C."/>
        </authorList>
    </citation>
    <scope>NUCLEOTIDE SEQUENCE</scope>
    <source>
        <strain evidence="2">CGMCC 4.7110</strain>
    </source>
</reference>
<dbReference type="EMBL" id="BMML01000028">
    <property type="protein sequence ID" value="GGN38674.1"/>
    <property type="molecule type" value="Genomic_DNA"/>
</dbReference>
<name>A0A917XM79_9ACTN</name>
<proteinExistence type="predicted"/>
<accession>A0A917XM79</accession>
<evidence type="ECO:0000313" key="3">
    <source>
        <dbReference type="Proteomes" id="UP000653411"/>
    </source>
</evidence>
<reference evidence="2" key="2">
    <citation type="submission" date="2020-09" db="EMBL/GenBank/DDBJ databases">
        <authorList>
            <person name="Sun Q."/>
            <person name="Zhou Y."/>
        </authorList>
    </citation>
    <scope>NUCLEOTIDE SEQUENCE</scope>
    <source>
        <strain evidence="2">CGMCC 4.7110</strain>
    </source>
</reference>
<protein>
    <submittedName>
        <fullName evidence="2">Uncharacterized protein</fullName>
    </submittedName>
</protein>
<keyword evidence="3" id="KW-1185">Reference proteome</keyword>
<sequence>MHDVLGALPITGDQPKDIRKERSGVLSVEGTHQLLIRLRGLGHAMSGPRSTFIGHGRILAHAHLRCPGVPPVGRSPTGTEVTRGVFNKTPHFSAR</sequence>
<feature type="region of interest" description="Disordered" evidence="1">
    <location>
        <begin position="69"/>
        <end position="95"/>
    </location>
</feature>
<dbReference type="AlphaFoldDB" id="A0A917XM79"/>
<organism evidence="2 3">
    <name type="scientific">Streptomyces fuscichromogenes</name>
    <dbReference type="NCBI Taxonomy" id="1324013"/>
    <lineage>
        <taxon>Bacteria</taxon>
        <taxon>Bacillati</taxon>
        <taxon>Actinomycetota</taxon>
        <taxon>Actinomycetes</taxon>
        <taxon>Kitasatosporales</taxon>
        <taxon>Streptomycetaceae</taxon>
        <taxon>Streptomyces</taxon>
    </lineage>
</organism>
<gene>
    <name evidence="2" type="ORF">GCM10011578_084310</name>
</gene>
<comment type="caution">
    <text evidence="2">The sequence shown here is derived from an EMBL/GenBank/DDBJ whole genome shotgun (WGS) entry which is preliminary data.</text>
</comment>